<accession>A0A5B7DH26</accession>
<keyword evidence="2" id="KW-1185">Reference proteome</keyword>
<dbReference type="EMBL" id="VSRR010000895">
    <property type="protein sequence ID" value="MPC20648.1"/>
    <property type="molecule type" value="Genomic_DNA"/>
</dbReference>
<evidence type="ECO:0000313" key="2">
    <source>
        <dbReference type="Proteomes" id="UP000324222"/>
    </source>
</evidence>
<proteinExistence type="predicted"/>
<sequence length="223" mass="24552">MRRLARQQRVNTRVVLIPQQEELGQLLQVTHSAERWTRIAAEPSTGKVTYSTTRTTVLGLLNDSIFITITCPHQTGITRYPTLIATLAVSTLPATLLLAGRAGLATWQDPPVLSHKFVHGPYKLGHGREVTEQRLRLHTCGHKQVLCHTAHCRLCAGGRADTDHTSPHTGARSSASGHMAHCSVPRLSHPALHTDIHIITSQFSHILPSYNTTSIHCNQSNIK</sequence>
<dbReference type="AlphaFoldDB" id="A0A5B7DH26"/>
<dbReference type="Proteomes" id="UP000324222">
    <property type="component" value="Unassembled WGS sequence"/>
</dbReference>
<protein>
    <submittedName>
        <fullName evidence="1">Uncharacterized protein</fullName>
    </submittedName>
</protein>
<name>A0A5B7DH26_PORTR</name>
<organism evidence="1 2">
    <name type="scientific">Portunus trituberculatus</name>
    <name type="common">Swimming crab</name>
    <name type="synonym">Neptunus trituberculatus</name>
    <dbReference type="NCBI Taxonomy" id="210409"/>
    <lineage>
        <taxon>Eukaryota</taxon>
        <taxon>Metazoa</taxon>
        <taxon>Ecdysozoa</taxon>
        <taxon>Arthropoda</taxon>
        <taxon>Crustacea</taxon>
        <taxon>Multicrustacea</taxon>
        <taxon>Malacostraca</taxon>
        <taxon>Eumalacostraca</taxon>
        <taxon>Eucarida</taxon>
        <taxon>Decapoda</taxon>
        <taxon>Pleocyemata</taxon>
        <taxon>Brachyura</taxon>
        <taxon>Eubrachyura</taxon>
        <taxon>Portunoidea</taxon>
        <taxon>Portunidae</taxon>
        <taxon>Portuninae</taxon>
        <taxon>Portunus</taxon>
    </lineage>
</organism>
<comment type="caution">
    <text evidence="1">The sequence shown here is derived from an EMBL/GenBank/DDBJ whole genome shotgun (WGS) entry which is preliminary data.</text>
</comment>
<evidence type="ECO:0000313" key="1">
    <source>
        <dbReference type="EMBL" id="MPC20648.1"/>
    </source>
</evidence>
<reference evidence="1 2" key="1">
    <citation type="submission" date="2019-05" db="EMBL/GenBank/DDBJ databases">
        <title>Another draft genome of Portunus trituberculatus and its Hox gene families provides insights of decapod evolution.</title>
        <authorList>
            <person name="Jeong J.-H."/>
            <person name="Song I."/>
            <person name="Kim S."/>
            <person name="Choi T."/>
            <person name="Kim D."/>
            <person name="Ryu S."/>
            <person name="Kim W."/>
        </authorList>
    </citation>
    <scope>NUCLEOTIDE SEQUENCE [LARGE SCALE GENOMIC DNA]</scope>
    <source>
        <tissue evidence="1">Muscle</tissue>
    </source>
</reference>
<gene>
    <name evidence="1" type="ORF">E2C01_013601</name>
</gene>